<feature type="compositionally biased region" description="Basic residues" evidence="1">
    <location>
        <begin position="178"/>
        <end position="188"/>
    </location>
</feature>
<dbReference type="OrthoDB" id="5611at2759"/>
<gene>
    <name evidence="3" type="ORF">SARC_05588</name>
</gene>
<dbReference type="GO" id="GO:0005739">
    <property type="term" value="C:mitochondrion"/>
    <property type="evidence" value="ECO:0007669"/>
    <property type="project" value="TreeGrafter"/>
</dbReference>
<name>A0A0L0FZU3_9EUKA</name>
<accession>A0A0L0FZU3</accession>
<dbReference type="AlphaFoldDB" id="A0A0L0FZU3"/>
<keyword evidence="2" id="KW-0472">Membrane</keyword>
<dbReference type="GO" id="GO:0045047">
    <property type="term" value="P:protein targeting to ER"/>
    <property type="evidence" value="ECO:0007669"/>
    <property type="project" value="InterPro"/>
</dbReference>
<evidence type="ECO:0000256" key="2">
    <source>
        <dbReference type="SAM" id="Phobius"/>
    </source>
</evidence>
<dbReference type="PANTHER" id="PTHR28112">
    <property type="entry name" value="SRP-INDEPENDENT TARGETING PROTEIN 3"/>
    <property type="match status" value="1"/>
</dbReference>
<feature type="region of interest" description="Disordered" evidence="1">
    <location>
        <begin position="152"/>
        <end position="188"/>
    </location>
</feature>
<dbReference type="Pfam" id="PF10032">
    <property type="entry name" value="Pho88"/>
    <property type="match status" value="1"/>
</dbReference>
<keyword evidence="2" id="KW-1133">Transmembrane helix</keyword>
<keyword evidence="2" id="KW-0812">Transmembrane</keyword>
<sequence length="188" mass="20817">MAQLYTMLPILAGIQYLDMKDPDTILYLQIGFGCSATFSLIMMFVISQKIASMKFDPSVKVSVEAAGQEPQMMTIQEHDYAEVGRMRSQVLIASGVVSFLNYQFDYVQPLFIQCVTQLITLCMSPLFRVHMLGQEAEGALARPWKEKNPLMDMMNPTTTDDTTATAPPPPAVSAAAAPKKKARSKKID</sequence>
<protein>
    <submittedName>
        <fullName evidence="3">Uncharacterized protein</fullName>
    </submittedName>
</protein>
<reference evidence="3 4" key="1">
    <citation type="submission" date="2011-02" db="EMBL/GenBank/DDBJ databases">
        <title>The Genome Sequence of Sphaeroforma arctica JP610.</title>
        <authorList>
            <consortium name="The Broad Institute Genome Sequencing Platform"/>
            <person name="Russ C."/>
            <person name="Cuomo C."/>
            <person name="Young S.K."/>
            <person name="Zeng Q."/>
            <person name="Gargeya S."/>
            <person name="Alvarado L."/>
            <person name="Berlin A."/>
            <person name="Chapman S.B."/>
            <person name="Chen Z."/>
            <person name="Freedman E."/>
            <person name="Gellesch M."/>
            <person name="Goldberg J."/>
            <person name="Griggs A."/>
            <person name="Gujja S."/>
            <person name="Heilman E."/>
            <person name="Heiman D."/>
            <person name="Howarth C."/>
            <person name="Mehta T."/>
            <person name="Neiman D."/>
            <person name="Pearson M."/>
            <person name="Roberts A."/>
            <person name="Saif S."/>
            <person name="Shea T."/>
            <person name="Shenoy N."/>
            <person name="Sisk P."/>
            <person name="Stolte C."/>
            <person name="Sykes S."/>
            <person name="White J."/>
            <person name="Yandava C."/>
            <person name="Burger G."/>
            <person name="Gray M.W."/>
            <person name="Holland P.W.H."/>
            <person name="King N."/>
            <person name="Lang F.B.F."/>
            <person name="Roger A.J."/>
            <person name="Ruiz-Trillo I."/>
            <person name="Haas B."/>
            <person name="Nusbaum C."/>
            <person name="Birren B."/>
        </authorList>
    </citation>
    <scope>NUCLEOTIDE SEQUENCE [LARGE SCALE GENOMIC DNA]</scope>
    <source>
        <strain evidence="3 4">JP610</strain>
    </source>
</reference>
<feature type="transmembrane region" description="Helical" evidence="2">
    <location>
        <begin position="25"/>
        <end position="46"/>
    </location>
</feature>
<dbReference type="PANTHER" id="PTHR28112:SF1">
    <property type="entry name" value="SRP-INDEPENDENT TARGETING PROTEIN 3"/>
    <property type="match status" value="1"/>
</dbReference>
<dbReference type="RefSeq" id="XP_014156021.1">
    <property type="nucleotide sequence ID" value="XM_014300546.1"/>
</dbReference>
<dbReference type="GO" id="GO:0005783">
    <property type="term" value="C:endoplasmic reticulum"/>
    <property type="evidence" value="ECO:0007669"/>
    <property type="project" value="InterPro"/>
</dbReference>
<dbReference type="GeneID" id="25906092"/>
<evidence type="ECO:0000313" key="4">
    <source>
        <dbReference type="Proteomes" id="UP000054560"/>
    </source>
</evidence>
<dbReference type="EMBL" id="KQ241958">
    <property type="protein sequence ID" value="KNC82119.1"/>
    <property type="molecule type" value="Genomic_DNA"/>
</dbReference>
<dbReference type="eggNOG" id="KOG4554">
    <property type="taxonomic scope" value="Eukaryota"/>
</dbReference>
<feature type="compositionally biased region" description="Low complexity" evidence="1">
    <location>
        <begin position="156"/>
        <end position="165"/>
    </location>
</feature>
<evidence type="ECO:0000256" key="1">
    <source>
        <dbReference type="SAM" id="MobiDB-lite"/>
    </source>
</evidence>
<organism evidence="3 4">
    <name type="scientific">Sphaeroforma arctica JP610</name>
    <dbReference type="NCBI Taxonomy" id="667725"/>
    <lineage>
        <taxon>Eukaryota</taxon>
        <taxon>Ichthyosporea</taxon>
        <taxon>Ichthyophonida</taxon>
        <taxon>Sphaeroforma</taxon>
    </lineage>
</organism>
<dbReference type="Proteomes" id="UP000054560">
    <property type="component" value="Unassembled WGS sequence"/>
</dbReference>
<proteinExistence type="predicted"/>
<dbReference type="InterPro" id="IPR012098">
    <property type="entry name" value="SND3_fun"/>
</dbReference>
<evidence type="ECO:0000313" key="3">
    <source>
        <dbReference type="EMBL" id="KNC82119.1"/>
    </source>
</evidence>
<dbReference type="STRING" id="667725.A0A0L0FZU3"/>
<keyword evidence="4" id="KW-1185">Reference proteome</keyword>